<reference evidence="2 3" key="1">
    <citation type="submission" date="2020-03" db="EMBL/GenBank/DDBJ databases">
        <title>Bradyrhizobium diversity isolated from nodules of Muelleranthus trifoliolatus.</title>
        <authorList>
            <person name="Klepa M."/>
            <person name="Helene L."/>
            <person name="Hungria M."/>
        </authorList>
    </citation>
    <scope>NUCLEOTIDE SEQUENCE [LARGE SCALE GENOMIC DNA]</scope>
    <source>
        <strain evidence="2 3">WSM 1744</strain>
    </source>
</reference>
<keyword evidence="3" id="KW-1185">Reference proteome</keyword>
<dbReference type="Proteomes" id="UP000528734">
    <property type="component" value="Unassembled WGS sequence"/>
</dbReference>
<dbReference type="AlphaFoldDB" id="A0A7Y4M486"/>
<protein>
    <submittedName>
        <fullName evidence="2">Uncharacterized protein</fullName>
    </submittedName>
</protein>
<evidence type="ECO:0000313" key="3">
    <source>
        <dbReference type="Proteomes" id="UP000528734"/>
    </source>
</evidence>
<evidence type="ECO:0000313" key="2">
    <source>
        <dbReference type="EMBL" id="NOJ48840.1"/>
    </source>
</evidence>
<comment type="caution">
    <text evidence="2">The sequence shown here is derived from an EMBL/GenBank/DDBJ whole genome shotgun (WGS) entry which is preliminary data.</text>
</comment>
<keyword evidence="1" id="KW-0812">Transmembrane</keyword>
<proteinExistence type="predicted"/>
<feature type="transmembrane region" description="Helical" evidence="1">
    <location>
        <begin position="48"/>
        <end position="70"/>
    </location>
</feature>
<sequence length="217" mass="23633">MAESAAATTMATTGPSVRAPLAAATLVSAVTLSAATFELAMADWPSGFVLLLVVPLMALLFCGCALWSATLLLRIQKGGMKFALPFLVYALTFVVLVYAPLHQIALQQNFNWHRKTRERIVARIEAGELKPNVSHNKNLIALGDGEPNVSAGGNEVVIDEADEGTYVLFLTTRGLKHYFTGFLRVPPGGDPKKFFEFEDKPPSQLVRYGGDWYFVAN</sequence>
<dbReference type="EMBL" id="JAAVLW010000006">
    <property type="protein sequence ID" value="NOJ48840.1"/>
    <property type="molecule type" value="Genomic_DNA"/>
</dbReference>
<feature type="transmembrane region" description="Helical" evidence="1">
    <location>
        <begin position="21"/>
        <end position="42"/>
    </location>
</feature>
<feature type="transmembrane region" description="Helical" evidence="1">
    <location>
        <begin position="82"/>
        <end position="101"/>
    </location>
</feature>
<dbReference type="RefSeq" id="WP_171711700.1">
    <property type="nucleotide sequence ID" value="NZ_JAAVLW010000006.1"/>
</dbReference>
<gene>
    <name evidence="2" type="ORF">HCN50_21750</name>
</gene>
<keyword evidence="1" id="KW-0472">Membrane</keyword>
<organism evidence="2 3">
    <name type="scientific">Bradyrhizobium archetypum</name>
    <dbReference type="NCBI Taxonomy" id="2721160"/>
    <lineage>
        <taxon>Bacteria</taxon>
        <taxon>Pseudomonadati</taxon>
        <taxon>Pseudomonadota</taxon>
        <taxon>Alphaproteobacteria</taxon>
        <taxon>Hyphomicrobiales</taxon>
        <taxon>Nitrobacteraceae</taxon>
        <taxon>Bradyrhizobium</taxon>
    </lineage>
</organism>
<evidence type="ECO:0000256" key="1">
    <source>
        <dbReference type="SAM" id="Phobius"/>
    </source>
</evidence>
<keyword evidence="1" id="KW-1133">Transmembrane helix</keyword>
<accession>A0A7Y4M486</accession>
<name>A0A7Y4M486_9BRAD</name>